<organism evidence="2 3">
    <name type="scientific">Roseomonas alba</name>
    <dbReference type="NCBI Taxonomy" id="2846776"/>
    <lineage>
        <taxon>Bacteria</taxon>
        <taxon>Pseudomonadati</taxon>
        <taxon>Pseudomonadota</taxon>
        <taxon>Alphaproteobacteria</taxon>
        <taxon>Acetobacterales</taxon>
        <taxon>Roseomonadaceae</taxon>
        <taxon>Roseomonas</taxon>
    </lineage>
</organism>
<dbReference type="Proteomes" id="UP001196565">
    <property type="component" value="Unassembled WGS sequence"/>
</dbReference>
<reference evidence="2 3" key="1">
    <citation type="submission" date="2021-07" db="EMBL/GenBank/DDBJ databases">
        <authorList>
            <person name="So Y."/>
        </authorList>
    </citation>
    <scope>NUCLEOTIDE SEQUENCE [LARGE SCALE GENOMIC DNA]</scope>
    <source>
        <strain evidence="2 3">HJA6</strain>
    </source>
</reference>
<dbReference type="RefSeq" id="WP_219760766.1">
    <property type="nucleotide sequence ID" value="NZ_JAHYBZ010000001.1"/>
</dbReference>
<dbReference type="EMBL" id="JAHYBZ010000001">
    <property type="protein sequence ID" value="MBW6396385.1"/>
    <property type="molecule type" value="Genomic_DNA"/>
</dbReference>
<comment type="caution">
    <text evidence="2">The sequence shown here is derived from an EMBL/GenBank/DDBJ whole genome shotgun (WGS) entry which is preliminary data.</text>
</comment>
<evidence type="ECO:0000313" key="2">
    <source>
        <dbReference type="EMBL" id="MBW6396385.1"/>
    </source>
</evidence>
<sequence length="130" mass="14219">MLVFAETLPNRADAPLEIGPGALLKMLLERGLLPEVGDADTHVNGPSAVRFSGLLAQGEAELVRRGIHAIPLFRGEETSRSYRDDGLRAHRLRVWRDERIITDVVKPGEKASPKPGAKPVTKPARRKQAA</sequence>
<gene>
    <name evidence="2" type="ORF">KPL78_00935</name>
</gene>
<proteinExistence type="predicted"/>
<protein>
    <submittedName>
        <fullName evidence="2">Uncharacterized protein</fullName>
    </submittedName>
</protein>
<evidence type="ECO:0000313" key="3">
    <source>
        <dbReference type="Proteomes" id="UP001196565"/>
    </source>
</evidence>
<keyword evidence="3" id="KW-1185">Reference proteome</keyword>
<accession>A0ABS7A278</accession>
<feature type="region of interest" description="Disordered" evidence="1">
    <location>
        <begin position="105"/>
        <end position="130"/>
    </location>
</feature>
<evidence type="ECO:0000256" key="1">
    <source>
        <dbReference type="SAM" id="MobiDB-lite"/>
    </source>
</evidence>
<name>A0ABS7A278_9PROT</name>